<dbReference type="InterPro" id="IPR025993">
    <property type="entry name" value="Ceramide_glucosylTrfase"/>
</dbReference>
<comment type="caution">
    <text evidence="17">The sequence shown here is derived from an EMBL/GenBank/DDBJ whole genome shotgun (WGS) entry which is preliminary data.</text>
</comment>
<evidence type="ECO:0000256" key="11">
    <source>
        <dbReference type="ARBA" id="ARBA00023136"/>
    </source>
</evidence>
<keyword evidence="8" id="KW-0808">Transferase</keyword>
<dbReference type="EMBL" id="JBAWTH010000173">
    <property type="protein sequence ID" value="KAL2273771.1"/>
    <property type="molecule type" value="Genomic_DNA"/>
</dbReference>
<keyword evidence="10 16" id="KW-1133">Transmembrane helix</keyword>
<dbReference type="PANTHER" id="PTHR12726">
    <property type="entry name" value="CERAMIDE GLUCOSYLTRANSFERASE"/>
    <property type="match status" value="1"/>
</dbReference>
<proteinExistence type="inferred from homology"/>
<organism evidence="17 18">
    <name type="scientific">Diaporthe vaccinii</name>
    <dbReference type="NCBI Taxonomy" id="105482"/>
    <lineage>
        <taxon>Eukaryota</taxon>
        <taxon>Fungi</taxon>
        <taxon>Dikarya</taxon>
        <taxon>Ascomycota</taxon>
        <taxon>Pezizomycotina</taxon>
        <taxon>Sordariomycetes</taxon>
        <taxon>Sordariomycetidae</taxon>
        <taxon>Diaporthales</taxon>
        <taxon>Diaporthaceae</taxon>
        <taxon>Diaporthe</taxon>
        <taxon>Diaporthe eres species complex</taxon>
    </lineage>
</organism>
<evidence type="ECO:0000256" key="4">
    <source>
        <dbReference type="ARBA" id="ARBA00006739"/>
    </source>
</evidence>
<evidence type="ECO:0000256" key="16">
    <source>
        <dbReference type="SAM" id="Phobius"/>
    </source>
</evidence>
<feature type="region of interest" description="Disordered" evidence="15">
    <location>
        <begin position="522"/>
        <end position="577"/>
    </location>
</feature>
<evidence type="ECO:0000256" key="5">
    <source>
        <dbReference type="ARBA" id="ARBA00012699"/>
    </source>
</evidence>
<sequence>MSLLSNIAVYAAYPALVWSSVVYLVQSIGIFQVFRGYSRPPRKPVSPSLSEHLLPHITIIRPVKGLEPQLYECLASTFRQTYPRSKLTVSLCVSSEDDPAYPVLEKIVDDFGSRSNGVGYDVRLLVEEYDPLISGLDGNELGPNPKIRNISRAYREAPADSLIWIMDCNVWISRDVAGRMVDKLMGFLPGGRTTTPYKLVHQLPLVVDIPPSDENSNNNKPAPGDQEQAGLLHKAWNQGGGRLDEMFMATTHAKFYSAINTVGVAPCVIGKSNMFRKAHLDTYTQPSHNPLLSPGDAARGTGVDFFSSYICEDHLISDLLWNAPIPPDTTTTETTSPPRPFGKHALVPGDLAIQPVWRVPVPAYWARRVRWLRVRKWTVLLATLVEPGVESLLCNLYFAYAATTLPFFNNTFGIPQTWGATAALWAGGVTAWMACDRAVHARLHSCACVDPADGGAPFFARGTAATSRGFSEWLPAWLGRELLALPIWTWAVLLGTTVTWRGKSFRVRSDMSVVALDGVKEKSDSGKAAAKGSPVDDKGWEAKQDDRAGRPGQHQDVPRWEGRPTATHRKSRSYVQE</sequence>
<comment type="similarity">
    <text evidence="4">Belongs to the glycosyltransferase 2 family.</text>
</comment>
<evidence type="ECO:0000313" key="17">
    <source>
        <dbReference type="EMBL" id="KAL2273771.1"/>
    </source>
</evidence>
<feature type="transmembrane region" description="Helical" evidence="16">
    <location>
        <begin position="12"/>
        <end position="34"/>
    </location>
</feature>
<dbReference type="Proteomes" id="UP001600888">
    <property type="component" value="Unassembled WGS sequence"/>
</dbReference>
<reference evidence="17 18" key="1">
    <citation type="submission" date="2024-03" db="EMBL/GenBank/DDBJ databases">
        <title>A high-quality draft genome sequence of Diaporthe vaccinii, a causative agent of upright dieback and viscid rot disease in cranberry plants.</title>
        <authorList>
            <person name="Sarrasin M."/>
            <person name="Lang B.F."/>
            <person name="Burger G."/>
        </authorList>
    </citation>
    <scope>NUCLEOTIDE SEQUENCE [LARGE SCALE GENOMIC DNA]</scope>
    <source>
        <strain evidence="17 18">IS7</strain>
    </source>
</reference>
<evidence type="ECO:0000256" key="12">
    <source>
        <dbReference type="ARBA" id="ARBA00031017"/>
    </source>
</evidence>
<evidence type="ECO:0000256" key="7">
    <source>
        <dbReference type="ARBA" id="ARBA00022676"/>
    </source>
</evidence>
<keyword evidence="7" id="KW-0328">Glycosyltransferase</keyword>
<evidence type="ECO:0000256" key="3">
    <source>
        <dbReference type="ARBA" id="ARBA00004991"/>
    </source>
</evidence>
<evidence type="ECO:0000256" key="9">
    <source>
        <dbReference type="ARBA" id="ARBA00022692"/>
    </source>
</evidence>
<feature type="compositionally biased region" description="Basic and acidic residues" evidence="15">
    <location>
        <begin position="534"/>
        <end position="549"/>
    </location>
</feature>
<evidence type="ECO:0000256" key="14">
    <source>
        <dbReference type="ARBA" id="ARBA00032575"/>
    </source>
</evidence>
<feature type="compositionally biased region" description="Basic residues" evidence="15">
    <location>
        <begin position="566"/>
        <end position="577"/>
    </location>
</feature>
<keyword evidence="9 16" id="KW-0812">Transmembrane</keyword>
<evidence type="ECO:0000256" key="1">
    <source>
        <dbReference type="ARBA" id="ARBA00004141"/>
    </source>
</evidence>
<evidence type="ECO:0000256" key="13">
    <source>
        <dbReference type="ARBA" id="ARBA00031543"/>
    </source>
</evidence>
<dbReference type="PANTHER" id="PTHR12726:SF0">
    <property type="entry name" value="CERAMIDE GLUCOSYLTRANSFERASE"/>
    <property type="match status" value="1"/>
</dbReference>
<keyword evidence="11 16" id="KW-0472">Membrane</keyword>
<evidence type="ECO:0000256" key="10">
    <source>
        <dbReference type="ARBA" id="ARBA00022989"/>
    </source>
</evidence>
<dbReference type="SUPFAM" id="SSF53448">
    <property type="entry name" value="Nucleotide-diphospho-sugar transferases"/>
    <property type="match status" value="1"/>
</dbReference>
<gene>
    <name evidence="17" type="ORF">FJTKL_04092</name>
</gene>
<protein>
    <recommendedName>
        <fullName evidence="6">Ceramide glucosyltransferase</fullName>
        <ecNumber evidence="5">2.4.1.80</ecNumber>
    </recommendedName>
    <alternativeName>
        <fullName evidence="13">Glucosylceramide synthase</fullName>
    </alternativeName>
    <alternativeName>
        <fullName evidence="14">UDP-glucose ceramide glucosyltransferase</fullName>
    </alternativeName>
    <alternativeName>
        <fullName evidence="12">UDP-glucose:N-acylsphingosine D-glucosyltransferase</fullName>
    </alternativeName>
</protein>
<evidence type="ECO:0000256" key="2">
    <source>
        <dbReference type="ARBA" id="ARBA00004760"/>
    </source>
</evidence>
<comment type="pathway">
    <text evidence="3">Sphingolipid metabolism.</text>
</comment>
<evidence type="ECO:0000313" key="18">
    <source>
        <dbReference type="Proteomes" id="UP001600888"/>
    </source>
</evidence>
<comment type="subcellular location">
    <subcellularLocation>
        <location evidence="1">Membrane</location>
        <topology evidence="1">Multi-pass membrane protein</topology>
    </subcellularLocation>
</comment>
<evidence type="ECO:0000256" key="8">
    <source>
        <dbReference type="ARBA" id="ARBA00022679"/>
    </source>
</evidence>
<dbReference type="InterPro" id="IPR029044">
    <property type="entry name" value="Nucleotide-diphossugar_trans"/>
</dbReference>
<keyword evidence="18" id="KW-1185">Reference proteome</keyword>
<dbReference type="EC" id="2.4.1.80" evidence="5"/>
<comment type="pathway">
    <text evidence="2">Lipid metabolism; sphingolipid metabolism.</text>
</comment>
<evidence type="ECO:0000256" key="6">
    <source>
        <dbReference type="ARBA" id="ARBA00019988"/>
    </source>
</evidence>
<evidence type="ECO:0000256" key="15">
    <source>
        <dbReference type="SAM" id="MobiDB-lite"/>
    </source>
</evidence>
<name>A0ABR4DUU9_9PEZI</name>
<accession>A0ABR4DUU9</accession>